<evidence type="ECO:0000256" key="2">
    <source>
        <dbReference type="SAM" id="MobiDB-lite"/>
    </source>
</evidence>
<proteinExistence type="predicted"/>
<feature type="region of interest" description="Disordered" evidence="2">
    <location>
        <begin position="81"/>
        <end position="108"/>
    </location>
</feature>
<dbReference type="AlphaFoldDB" id="M8D069"/>
<name>M8D069_AEGTA</name>
<feature type="coiled-coil region" evidence="1">
    <location>
        <begin position="289"/>
        <end position="317"/>
    </location>
</feature>
<evidence type="ECO:0000256" key="1">
    <source>
        <dbReference type="SAM" id="Coils"/>
    </source>
</evidence>
<feature type="compositionally biased region" description="Low complexity" evidence="2">
    <location>
        <begin position="250"/>
        <end position="267"/>
    </location>
</feature>
<protein>
    <submittedName>
        <fullName evidence="3">Uncharacterized protein</fullName>
    </submittedName>
</protein>
<reference evidence="3" key="1">
    <citation type="submission" date="2015-06" db="UniProtKB">
        <authorList>
            <consortium name="EnsemblPlants"/>
        </authorList>
    </citation>
    <scope>IDENTIFICATION</scope>
</reference>
<feature type="compositionally biased region" description="Basic and acidic residues" evidence="2">
    <location>
        <begin position="88"/>
        <end position="100"/>
    </location>
</feature>
<keyword evidence="1" id="KW-0175">Coiled coil</keyword>
<dbReference type="EnsemblPlants" id="EMT29556">
    <property type="protein sequence ID" value="EMT29556"/>
    <property type="gene ID" value="F775_02745"/>
</dbReference>
<feature type="region of interest" description="Disordered" evidence="2">
    <location>
        <begin position="238"/>
        <end position="282"/>
    </location>
</feature>
<sequence>MELSLDTLLDQEFEGRHRAERVQNSKVSYVRCMIIRNEKKFDYINRVVKRFRFRSMRRFQAALAAARRLLDEAAAVLPASSPSAPRVRVKDSRPAEEPPAKKRKASHAIPVKKMTSKERNQLYAELTKLAKLSESHVLPAHILELLKKQSRRGICDDHIEIEMHAVQDATLVEIQKQLDKFVRDRTNLSTHQHKKKMMGQEEDEDIDIVGSVSPLPVRPTPVQLVKEDEDYMDICGDTSPLKKLGEDPTISDSIGSVSDSSHQSVDSPAPTEHAANSMPPTRDLIARANEILERRRKEATSRAREKARQEVLETERMAMFNETLDEDVKALGIDQYNTARPTTCCEGWDSSARTSLTTTT</sequence>
<evidence type="ECO:0000313" key="3">
    <source>
        <dbReference type="EnsemblPlants" id="EMT29556"/>
    </source>
</evidence>
<accession>M8D069</accession>
<organism evidence="3">
    <name type="scientific">Aegilops tauschii</name>
    <name type="common">Tausch's goatgrass</name>
    <name type="synonym">Aegilops squarrosa</name>
    <dbReference type="NCBI Taxonomy" id="37682"/>
    <lineage>
        <taxon>Eukaryota</taxon>
        <taxon>Viridiplantae</taxon>
        <taxon>Streptophyta</taxon>
        <taxon>Embryophyta</taxon>
        <taxon>Tracheophyta</taxon>
        <taxon>Spermatophyta</taxon>
        <taxon>Magnoliopsida</taxon>
        <taxon>Liliopsida</taxon>
        <taxon>Poales</taxon>
        <taxon>Poaceae</taxon>
        <taxon>BOP clade</taxon>
        <taxon>Pooideae</taxon>
        <taxon>Triticodae</taxon>
        <taxon>Triticeae</taxon>
        <taxon>Triticinae</taxon>
        <taxon>Aegilops</taxon>
    </lineage>
</organism>